<evidence type="ECO:0000259" key="1">
    <source>
        <dbReference type="PROSITE" id="PS51112"/>
    </source>
</evidence>
<gene>
    <name evidence="2" type="ORF">HNR37_002124</name>
</gene>
<dbReference type="InterPro" id="IPR023473">
    <property type="entry name" value="AMMECR1"/>
</dbReference>
<organism evidence="2 3">
    <name type="scientific">Desulfurispira natronophila</name>
    <dbReference type="NCBI Taxonomy" id="682562"/>
    <lineage>
        <taxon>Bacteria</taxon>
        <taxon>Pseudomonadati</taxon>
        <taxon>Chrysiogenota</taxon>
        <taxon>Chrysiogenia</taxon>
        <taxon>Chrysiogenales</taxon>
        <taxon>Chrysiogenaceae</taxon>
        <taxon>Desulfurispira</taxon>
    </lineage>
</organism>
<dbReference type="EMBL" id="JACHID010000016">
    <property type="protein sequence ID" value="MBB5022780.1"/>
    <property type="molecule type" value="Genomic_DNA"/>
</dbReference>
<dbReference type="PANTHER" id="PTHR13016">
    <property type="entry name" value="AMMECR1 HOMOLOG"/>
    <property type="match status" value="1"/>
</dbReference>
<dbReference type="PANTHER" id="PTHR13016:SF0">
    <property type="entry name" value="AMME SYNDROME CANDIDATE GENE 1 PROTEIN"/>
    <property type="match status" value="1"/>
</dbReference>
<evidence type="ECO:0000313" key="3">
    <source>
        <dbReference type="Proteomes" id="UP000528322"/>
    </source>
</evidence>
<feature type="domain" description="AMMECR1" evidence="1">
    <location>
        <begin position="1"/>
        <end position="153"/>
    </location>
</feature>
<protein>
    <recommendedName>
        <fullName evidence="1">AMMECR1 domain-containing protein</fullName>
    </recommendedName>
</protein>
<dbReference type="InterPro" id="IPR002733">
    <property type="entry name" value="AMMECR1_domain"/>
</dbReference>
<name>A0A7W7Y623_9BACT</name>
<dbReference type="Gene3D" id="3.30.1490.150">
    <property type="entry name" value="Hypothetical protein ph0010, domain 2"/>
    <property type="match status" value="1"/>
</dbReference>
<dbReference type="NCBIfam" id="TIGR04335">
    <property type="entry name" value="AmmeMemoSam_A"/>
    <property type="match status" value="1"/>
</dbReference>
<dbReference type="PROSITE" id="PS51112">
    <property type="entry name" value="AMMECR1"/>
    <property type="match status" value="1"/>
</dbReference>
<keyword evidence="3" id="KW-1185">Reference proteome</keyword>
<dbReference type="Gene3D" id="3.30.700.20">
    <property type="entry name" value="Hypothetical protein ph0010, domain 1"/>
    <property type="match status" value="1"/>
</dbReference>
<dbReference type="Pfam" id="PF01871">
    <property type="entry name" value="AMMECR1"/>
    <property type="match status" value="1"/>
</dbReference>
<dbReference type="NCBIfam" id="TIGR00296">
    <property type="entry name" value="TIGR00296 family protein"/>
    <property type="match status" value="1"/>
</dbReference>
<evidence type="ECO:0000313" key="2">
    <source>
        <dbReference type="EMBL" id="MBB5022780.1"/>
    </source>
</evidence>
<proteinExistence type="predicted"/>
<accession>A0A7W7Y623</accession>
<dbReference type="InterPro" id="IPR027623">
    <property type="entry name" value="AmmeMemoSam_A"/>
</dbReference>
<dbReference type="InterPro" id="IPR027485">
    <property type="entry name" value="AMMECR1_N"/>
</dbReference>
<dbReference type="InterPro" id="IPR036071">
    <property type="entry name" value="AMMECR1_dom_sf"/>
</dbReference>
<dbReference type="Proteomes" id="UP000528322">
    <property type="component" value="Unassembled WGS sequence"/>
</dbReference>
<dbReference type="AlphaFoldDB" id="A0A7W7Y623"/>
<comment type="caution">
    <text evidence="2">The sequence shown here is derived from an EMBL/GenBank/DDBJ whole genome shotgun (WGS) entry which is preliminary data.</text>
</comment>
<reference evidence="2 3" key="1">
    <citation type="submission" date="2020-08" db="EMBL/GenBank/DDBJ databases">
        <title>Genomic Encyclopedia of Type Strains, Phase IV (KMG-IV): sequencing the most valuable type-strain genomes for metagenomic binning, comparative biology and taxonomic classification.</title>
        <authorList>
            <person name="Goeker M."/>
        </authorList>
    </citation>
    <scope>NUCLEOTIDE SEQUENCE [LARGE SCALE GENOMIC DNA]</scope>
    <source>
        <strain evidence="2 3">DSM 22071</strain>
    </source>
</reference>
<dbReference type="SUPFAM" id="SSF143447">
    <property type="entry name" value="AMMECR1-like"/>
    <property type="match status" value="1"/>
</dbReference>
<sequence length="153" mass="17067">MEVLQTEYDIPDLRVGLFVTLIKGGQLRGCIGTFLEQPLDQNLQSMACAAAFNDHRFPVLKRDEFDELRIEVTLMSSAFPIKAEDVEVGRHGLIITMGHHKGVLLPQVAVDHRWDRSAFIEHTCIKAGLPAQAYTQSNCCIEAFEAVIVGEEN</sequence>